<accession>K0RIZ2</accession>
<feature type="compositionally biased region" description="Basic and acidic residues" evidence="1">
    <location>
        <begin position="74"/>
        <end position="83"/>
    </location>
</feature>
<gene>
    <name evidence="3" type="ORF">THAOC_26858</name>
</gene>
<sequence>MVLLNSSSAAALLLLAAAADGYVSRGVAPSFLVGGPASSSSSRGVGGPRGTPYPPAPRAAWACRWDSWRSSCRGRRDPAEGQRRVPRVAPPACGADQRPRAVRGGARRRGGPGEDGRVPPPPPG</sequence>
<evidence type="ECO:0000256" key="1">
    <source>
        <dbReference type="SAM" id="MobiDB-lite"/>
    </source>
</evidence>
<comment type="caution">
    <text evidence="3">The sequence shown here is derived from an EMBL/GenBank/DDBJ whole genome shotgun (WGS) entry which is preliminary data.</text>
</comment>
<feature type="signal peptide" evidence="2">
    <location>
        <begin position="1"/>
        <end position="21"/>
    </location>
</feature>
<dbReference type="Proteomes" id="UP000266841">
    <property type="component" value="Unassembled WGS sequence"/>
</dbReference>
<feature type="compositionally biased region" description="Low complexity" evidence="1">
    <location>
        <begin position="33"/>
        <end position="43"/>
    </location>
</feature>
<dbReference type="EMBL" id="AGNL01037340">
    <property type="protein sequence ID" value="EJK53658.1"/>
    <property type="molecule type" value="Genomic_DNA"/>
</dbReference>
<feature type="region of interest" description="Disordered" evidence="1">
    <location>
        <begin position="71"/>
        <end position="124"/>
    </location>
</feature>
<feature type="region of interest" description="Disordered" evidence="1">
    <location>
        <begin position="30"/>
        <end position="58"/>
    </location>
</feature>
<evidence type="ECO:0000256" key="2">
    <source>
        <dbReference type="SAM" id="SignalP"/>
    </source>
</evidence>
<protein>
    <submittedName>
        <fullName evidence="3">Uncharacterized protein</fullName>
    </submittedName>
</protein>
<organism evidence="3 4">
    <name type="scientific">Thalassiosira oceanica</name>
    <name type="common">Marine diatom</name>
    <dbReference type="NCBI Taxonomy" id="159749"/>
    <lineage>
        <taxon>Eukaryota</taxon>
        <taxon>Sar</taxon>
        <taxon>Stramenopiles</taxon>
        <taxon>Ochrophyta</taxon>
        <taxon>Bacillariophyta</taxon>
        <taxon>Coscinodiscophyceae</taxon>
        <taxon>Thalassiosirophycidae</taxon>
        <taxon>Thalassiosirales</taxon>
        <taxon>Thalassiosiraceae</taxon>
        <taxon>Thalassiosira</taxon>
    </lineage>
</organism>
<reference evidence="3 4" key="1">
    <citation type="journal article" date="2012" name="Genome Biol.">
        <title>Genome and low-iron response of an oceanic diatom adapted to chronic iron limitation.</title>
        <authorList>
            <person name="Lommer M."/>
            <person name="Specht M."/>
            <person name="Roy A.S."/>
            <person name="Kraemer L."/>
            <person name="Andreson R."/>
            <person name="Gutowska M.A."/>
            <person name="Wolf J."/>
            <person name="Bergner S.V."/>
            <person name="Schilhabel M.B."/>
            <person name="Klostermeier U.C."/>
            <person name="Beiko R.G."/>
            <person name="Rosenstiel P."/>
            <person name="Hippler M."/>
            <person name="Laroche J."/>
        </authorList>
    </citation>
    <scope>NUCLEOTIDE SEQUENCE [LARGE SCALE GENOMIC DNA]</scope>
    <source>
        <strain evidence="3 4">CCMP1005</strain>
    </source>
</reference>
<proteinExistence type="predicted"/>
<feature type="chain" id="PRO_5003836326" evidence="2">
    <location>
        <begin position="22"/>
        <end position="124"/>
    </location>
</feature>
<keyword evidence="4" id="KW-1185">Reference proteome</keyword>
<evidence type="ECO:0000313" key="3">
    <source>
        <dbReference type="EMBL" id="EJK53658.1"/>
    </source>
</evidence>
<feature type="non-terminal residue" evidence="3">
    <location>
        <position position="124"/>
    </location>
</feature>
<keyword evidence="2" id="KW-0732">Signal</keyword>
<dbReference type="AlphaFoldDB" id="K0RIZ2"/>
<name>K0RIZ2_THAOC</name>
<evidence type="ECO:0000313" key="4">
    <source>
        <dbReference type="Proteomes" id="UP000266841"/>
    </source>
</evidence>